<dbReference type="Pfam" id="PF00571">
    <property type="entry name" value="CBS"/>
    <property type="match status" value="2"/>
</dbReference>
<dbReference type="InterPro" id="IPR000644">
    <property type="entry name" value="CBS_dom"/>
</dbReference>
<feature type="domain" description="CBS" evidence="2">
    <location>
        <begin position="1"/>
        <end position="58"/>
    </location>
</feature>
<dbReference type="PROSITE" id="PS51371">
    <property type="entry name" value="CBS"/>
    <property type="match status" value="2"/>
</dbReference>
<protein>
    <submittedName>
        <fullName evidence="3">Nucleotidyltransferase family protein</fullName>
    </submittedName>
</protein>
<evidence type="ECO:0000259" key="2">
    <source>
        <dbReference type="PROSITE" id="PS51371"/>
    </source>
</evidence>
<dbReference type="CDD" id="cd06426">
    <property type="entry name" value="NTP_transferase_like_2"/>
    <property type="match status" value="1"/>
</dbReference>
<dbReference type="AlphaFoldDB" id="A0A923I581"/>
<comment type="caution">
    <text evidence="3">The sequence shown here is derived from an EMBL/GenBank/DDBJ whole genome shotgun (WGS) entry which is preliminary data.</text>
</comment>
<dbReference type="InterPro" id="IPR046342">
    <property type="entry name" value="CBS_dom_sf"/>
</dbReference>
<dbReference type="Gene3D" id="3.10.580.10">
    <property type="entry name" value="CBS-domain"/>
    <property type="match status" value="1"/>
</dbReference>
<name>A0A923I581_9BURK</name>
<dbReference type="Pfam" id="PF00483">
    <property type="entry name" value="NTP_transferase"/>
    <property type="match status" value="1"/>
</dbReference>
<dbReference type="PANTHER" id="PTHR22572">
    <property type="entry name" value="SUGAR-1-PHOSPHATE GUANYL TRANSFERASE"/>
    <property type="match status" value="1"/>
</dbReference>
<keyword evidence="1" id="KW-0129">CBS domain</keyword>
<reference evidence="3" key="1">
    <citation type="submission" date="2020-08" db="EMBL/GenBank/DDBJ databases">
        <title>Novel species isolated from subtropical streams in China.</title>
        <authorList>
            <person name="Lu H."/>
        </authorList>
    </citation>
    <scope>NUCLEOTIDE SEQUENCE</scope>
    <source>
        <strain evidence="3">CY7W</strain>
    </source>
</reference>
<dbReference type="Gene3D" id="3.90.550.10">
    <property type="entry name" value="Spore Coat Polysaccharide Biosynthesis Protein SpsA, Chain A"/>
    <property type="match status" value="1"/>
</dbReference>
<dbReference type="InterPro" id="IPR029044">
    <property type="entry name" value="Nucleotide-diphossugar_trans"/>
</dbReference>
<accession>A0A923I581</accession>
<dbReference type="SMART" id="SM00116">
    <property type="entry name" value="CBS"/>
    <property type="match status" value="2"/>
</dbReference>
<dbReference type="EMBL" id="JACOGG010000014">
    <property type="protein sequence ID" value="MBC3936354.1"/>
    <property type="molecule type" value="Genomic_DNA"/>
</dbReference>
<organism evidence="3 4">
    <name type="scientific">Undibacterium rugosum</name>
    <dbReference type="NCBI Taxonomy" id="2762291"/>
    <lineage>
        <taxon>Bacteria</taxon>
        <taxon>Pseudomonadati</taxon>
        <taxon>Pseudomonadota</taxon>
        <taxon>Betaproteobacteria</taxon>
        <taxon>Burkholderiales</taxon>
        <taxon>Oxalobacteraceae</taxon>
        <taxon>Undibacterium</taxon>
    </lineage>
</organism>
<dbReference type="CDD" id="cd04607">
    <property type="entry name" value="CBS_pair_NTP_transferase_assoc"/>
    <property type="match status" value="1"/>
</dbReference>
<dbReference type="InterPro" id="IPR050486">
    <property type="entry name" value="Mannose-1P_guanyltransferase"/>
</dbReference>
<dbReference type="Proteomes" id="UP000612361">
    <property type="component" value="Unassembled WGS sequence"/>
</dbReference>
<evidence type="ECO:0000313" key="4">
    <source>
        <dbReference type="Proteomes" id="UP000612361"/>
    </source>
</evidence>
<dbReference type="SUPFAM" id="SSF53448">
    <property type="entry name" value="Nucleotide-diphospho-sugar transferases"/>
    <property type="match status" value="1"/>
</dbReference>
<feature type="domain" description="CBS" evidence="2">
    <location>
        <begin position="66"/>
        <end position="122"/>
    </location>
</feature>
<dbReference type="InterPro" id="IPR005835">
    <property type="entry name" value="NTP_transferase_dom"/>
</dbReference>
<proteinExistence type="predicted"/>
<evidence type="ECO:0000313" key="3">
    <source>
        <dbReference type="EMBL" id="MBC3936354.1"/>
    </source>
</evidence>
<gene>
    <name evidence="3" type="ORF">H8K47_13360</name>
</gene>
<sequence>MKHWEQTLISPDSTLRDALDVIDKAGSQIALVVSPDRQLLGTLSDGDMRRALLRGVSLDDQVHTAMHRNPAVANHDEDLLSVVEQIRRLGLHQMPRVDGDNRVVGLTLLDDVMLVQPRDNWVVIMAGGLGTRLAELTRDTPKPMLKVGSRPLLETIVRGYADQGFRRFYFAVNYKSEQIEAHFGDGSALGIEVRYLREQQRMGTAGALSLLPERPTLPFIVTNADLLTKEDHCAMVDLHAESGADATMGVRPYEMQVPFGVVQEREGRIIGIEEKPTQVFTVSAGMYVLSPQVLELVPSGQFFDMPSLFDVMMREGLHTRCHRVDGYWLDIGQLPDYERAKVDFEKVFK</sequence>
<evidence type="ECO:0000256" key="1">
    <source>
        <dbReference type="PROSITE-ProRule" id="PRU00703"/>
    </source>
</evidence>
<dbReference type="SUPFAM" id="SSF54631">
    <property type="entry name" value="CBS-domain pair"/>
    <property type="match status" value="1"/>
</dbReference>
<keyword evidence="4" id="KW-1185">Reference proteome</keyword>
<dbReference type="RefSeq" id="WP_186881911.1">
    <property type="nucleotide sequence ID" value="NZ_JACOGG010000014.1"/>
</dbReference>